<keyword evidence="3 9" id="KW-0813">Transport</keyword>
<feature type="transmembrane region" description="Helical" evidence="10">
    <location>
        <begin position="167"/>
        <end position="189"/>
    </location>
</feature>
<keyword evidence="5 9" id="KW-0812">Transmembrane</keyword>
<reference evidence="11" key="1">
    <citation type="journal article" date="2011" name="Environ. Microbiol.">
        <title>Genomic insights into the metabolic potential of the polycyclic aromatic hydrocarbon degrading sulfate-reducing Deltaproteobacterium N47.</title>
        <authorList>
            <person name="Bergmann F."/>
            <person name="Selesi D."/>
            <person name="Weinmaier T."/>
            <person name="Tischler P."/>
            <person name="Rattei T."/>
            <person name="Meckenstock R.U."/>
        </authorList>
    </citation>
    <scope>NUCLEOTIDE SEQUENCE</scope>
</reference>
<gene>
    <name evidence="11" type="ORF">N47_J01460</name>
</gene>
<evidence type="ECO:0000256" key="3">
    <source>
        <dbReference type="ARBA" id="ARBA00022448"/>
    </source>
</evidence>
<comment type="similarity">
    <text evidence="2 9">Belongs to the arsenical resistance-3 (ACR3) (TC 2.A.59) family.</text>
</comment>
<feature type="transmembrane region" description="Helical" evidence="10">
    <location>
        <begin position="106"/>
        <end position="130"/>
    </location>
</feature>
<feature type="transmembrane region" description="Helical" evidence="10">
    <location>
        <begin position="279"/>
        <end position="302"/>
    </location>
</feature>
<dbReference type="GO" id="GO:0046685">
    <property type="term" value="P:response to arsenic-containing substance"/>
    <property type="evidence" value="ECO:0007669"/>
    <property type="project" value="UniProtKB-KW"/>
</dbReference>
<feature type="transmembrane region" description="Helical" evidence="10">
    <location>
        <begin position="245"/>
        <end position="267"/>
    </location>
</feature>
<dbReference type="NCBIfam" id="TIGR00832">
    <property type="entry name" value="acr3"/>
    <property type="match status" value="1"/>
</dbReference>
<dbReference type="PANTHER" id="PTHR43057">
    <property type="entry name" value="ARSENITE EFFLUX TRANSPORTER"/>
    <property type="match status" value="1"/>
</dbReference>
<evidence type="ECO:0000256" key="9">
    <source>
        <dbReference type="PIRNR" id="PIRNR005508"/>
    </source>
</evidence>
<dbReference type="GO" id="GO:0015104">
    <property type="term" value="F:antimonite transmembrane transporter activity"/>
    <property type="evidence" value="ECO:0007669"/>
    <property type="project" value="TreeGrafter"/>
</dbReference>
<protein>
    <submittedName>
        <fullName evidence="11">Arsenite resistance protein arsB</fullName>
    </submittedName>
</protein>
<evidence type="ECO:0000313" key="11">
    <source>
        <dbReference type="EMBL" id="CBX29165.1"/>
    </source>
</evidence>
<dbReference type="PIRSF" id="PIRSF005508">
    <property type="entry name" value="Acr3"/>
    <property type="match status" value="1"/>
</dbReference>
<evidence type="ECO:0000256" key="7">
    <source>
        <dbReference type="ARBA" id="ARBA00022989"/>
    </source>
</evidence>
<feature type="transmembrane region" description="Helical" evidence="10">
    <location>
        <begin position="64"/>
        <end position="86"/>
    </location>
</feature>
<dbReference type="InterPro" id="IPR004706">
    <property type="entry name" value="Arsenical-R_Acr3"/>
</dbReference>
<feature type="transmembrane region" description="Helical" evidence="10">
    <location>
        <begin position="136"/>
        <end position="155"/>
    </location>
</feature>
<dbReference type="GO" id="GO:0015105">
    <property type="term" value="F:arsenite transmembrane transporter activity"/>
    <property type="evidence" value="ECO:0007669"/>
    <property type="project" value="TreeGrafter"/>
</dbReference>
<dbReference type="AlphaFoldDB" id="E1YF21"/>
<feature type="transmembrane region" description="Helical" evidence="10">
    <location>
        <begin position="214"/>
        <end position="233"/>
    </location>
</feature>
<keyword evidence="4 9" id="KW-1003">Cell membrane</keyword>
<feature type="transmembrane region" description="Helical" evidence="10">
    <location>
        <begin position="342"/>
        <end position="365"/>
    </location>
</feature>
<dbReference type="GO" id="GO:0005886">
    <property type="term" value="C:plasma membrane"/>
    <property type="evidence" value="ECO:0007669"/>
    <property type="project" value="UniProtKB-SubCell"/>
</dbReference>
<dbReference type="Pfam" id="PF01758">
    <property type="entry name" value="SBF"/>
    <property type="match status" value="1"/>
</dbReference>
<dbReference type="GO" id="GO:0015297">
    <property type="term" value="F:antiporter activity"/>
    <property type="evidence" value="ECO:0007669"/>
    <property type="project" value="UniProtKB-UniRule"/>
</dbReference>
<accession>E1YF21</accession>
<dbReference type="FunFam" id="1.20.1530.20:FF:000009">
    <property type="entry name" value="Arsenite transporter, ACR3 family"/>
    <property type="match status" value="1"/>
</dbReference>
<evidence type="ECO:0000256" key="2">
    <source>
        <dbReference type="ARBA" id="ARBA00010110"/>
    </source>
</evidence>
<feature type="transmembrane region" description="Helical" evidence="10">
    <location>
        <begin position="314"/>
        <end position="336"/>
    </location>
</feature>
<evidence type="ECO:0000256" key="8">
    <source>
        <dbReference type="ARBA" id="ARBA00023136"/>
    </source>
</evidence>
<dbReference type="PANTHER" id="PTHR43057:SF1">
    <property type="entry name" value="ARSENICAL-RESISTANCE PROTEIN 3"/>
    <property type="match status" value="1"/>
</dbReference>
<dbReference type="EMBL" id="FR695872">
    <property type="protein sequence ID" value="CBX29165.1"/>
    <property type="molecule type" value="Genomic_DNA"/>
</dbReference>
<keyword evidence="7 9" id="KW-1133">Transmembrane helix</keyword>
<evidence type="ECO:0000256" key="1">
    <source>
        <dbReference type="ARBA" id="ARBA00004651"/>
    </source>
</evidence>
<proteinExistence type="inferred from homology"/>
<comment type="subcellular location">
    <subcellularLocation>
        <location evidence="1 9">Cell membrane</location>
        <topology evidence="1 9">Multi-pass membrane protein</topology>
    </subcellularLocation>
</comment>
<dbReference type="InterPro" id="IPR002657">
    <property type="entry name" value="BilAc:Na_symport/Acr3"/>
</dbReference>
<evidence type="ECO:0000256" key="4">
    <source>
        <dbReference type="ARBA" id="ARBA00022475"/>
    </source>
</evidence>
<keyword evidence="8 9" id="KW-0472">Membrane</keyword>
<evidence type="ECO:0000256" key="6">
    <source>
        <dbReference type="ARBA" id="ARBA00022849"/>
    </source>
</evidence>
<dbReference type="Gene3D" id="1.20.1530.20">
    <property type="match status" value="1"/>
</dbReference>
<sequence length="387" mass="43382">MVRCRRGATDNAVQKFYLKVYRRRPTMSEIKRLSFLDRFLTLWIFLAMLIGVGGGYFFTGIRDVINHFQVGTTNIPIAIGLILMMYPPLAKVKYEQLGYVFRDFKVLALSLVQNWIIGPILMFLLAVSFLSGHHEYMVGLIMIGLARCIAMVIVWNDLAAGDTEYCAGLVAFNSIFQVLFFSLYAYIFITVIPQWLGLEGAVVDISIGQIAKSVFIYLGIPFIAGVITRVIGLKTKGRIWYEEKFIPRISPITLIALLFTILVMFSLKGEYIVELPLDVVRIAIPLCIYFFIMFFVSFYLSMKAGATYEQTTTLSFTAASNNFELAIAVAVAVFGIDSGVAFAAVIGPLVEVPVLISLVNVALWFKRKYFPFTKATPTGICHLTCEQ</sequence>
<dbReference type="InterPro" id="IPR038770">
    <property type="entry name" value="Na+/solute_symporter_sf"/>
</dbReference>
<feature type="transmembrane region" description="Helical" evidence="10">
    <location>
        <begin position="39"/>
        <end position="58"/>
    </location>
</feature>
<evidence type="ECO:0000256" key="10">
    <source>
        <dbReference type="SAM" id="Phobius"/>
    </source>
</evidence>
<organism evidence="11">
    <name type="scientific">uncultured Desulfobacterium sp</name>
    <dbReference type="NCBI Taxonomy" id="201089"/>
    <lineage>
        <taxon>Bacteria</taxon>
        <taxon>Pseudomonadati</taxon>
        <taxon>Thermodesulfobacteriota</taxon>
        <taxon>Desulfobacteria</taxon>
        <taxon>Desulfobacterales</taxon>
        <taxon>Desulfobacteriaceae</taxon>
        <taxon>Desulfobacterium</taxon>
        <taxon>environmental samples</taxon>
    </lineage>
</organism>
<name>E1YF21_9BACT</name>
<keyword evidence="6" id="KW-0059">Arsenical resistance</keyword>
<evidence type="ECO:0000256" key="5">
    <source>
        <dbReference type="ARBA" id="ARBA00022692"/>
    </source>
</evidence>